<reference evidence="1" key="1">
    <citation type="submission" date="2022-07" db="EMBL/GenBank/DDBJ databases">
        <title>Phylogenomic reconstructions and comparative analyses of Kickxellomycotina fungi.</title>
        <authorList>
            <person name="Reynolds N.K."/>
            <person name="Stajich J.E."/>
            <person name="Barry K."/>
            <person name="Grigoriev I.V."/>
            <person name="Crous P."/>
            <person name="Smith M.E."/>
        </authorList>
    </citation>
    <scope>NUCLEOTIDE SEQUENCE</scope>
    <source>
        <strain evidence="1">CBS 190363</strain>
    </source>
</reference>
<proteinExistence type="predicted"/>
<organism evidence="1 2">
    <name type="scientific">Coemansia aciculifera</name>
    <dbReference type="NCBI Taxonomy" id="417176"/>
    <lineage>
        <taxon>Eukaryota</taxon>
        <taxon>Fungi</taxon>
        <taxon>Fungi incertae sedis</taxon>
        <taxon>Zoopagomycota</taxon>
        <taxon>Kickxellomycotina</taxon>
        <taxon>Kickxellomycetes</taxon>
        <taxon>Kickxellales</taxon>
        <taxon>Kickxellaceae</taxon>
        <taxon>Coemansia</taxon>
    </lineage>
</organism>
<name>A0ACC1MAC3_9FUNG</name>
<comment type="caution">
    <text evidence="1">The sequence shown here is derived from an EMBL/GenBank/DDBJ whole genome shotgun (WGS) entry which is preliminary data.</text>
</comment>
<evidence type="ECO:0000313" key="1">
    <source>
        <dbReference type="EMBL" id="KAJ2901089.1"/>
    </source>
</evidence>
<evidence type="ECO:0000313" key="2">
    <source>
        <dbReference type="Proteomes" id="UP001139981"/>
    </source>
</evidence>
<dbReference type="Proteomes" id="UP001139981">
    <property type="component" value="Unassembled WGS sequence"/>
</dbReference>
<keyword evidence="2" id="KW-1185">Reference proteome</keyword>
<sequence>MDHLNISAVTGGSAVVTLFVESQNASSERRFQKSLTIEALKARLEPIVGIRSSDQQLILIDAASNPVCEISGDDSRMLGFYPVKDLMTLSVKNTNSSASAQINFNDESQVEKYVMEDDEYDRRGDSVRAFKRRHKMGRFADGASEVSIGEDAKEKELALSIPVGSRCEVTMPDAEFKKRGTVRFVGETKFRPGYWVGVEYDEPAGKNDGSVDGVKYFQCKADYGSFVRPEKVTTGDFPEEDLFGSDLEEM</sequence>
<dbReference type="EMBL" id="JANBVB010000001">
    <property type="protein sequence ID" value="KAJ2901089.1"/>
    <property type="molecule type" value="Genomic_DNA"/>
</dbReference>
<protein>
    <submittedName>
        <fullName evidence="1">Uncharacterized protein</fullName>
    </submittedName>
</protein>
<gene>
    <name evidence="1" type="ORF">IWW38_000054</name>
</gene>
<accession>A0ACC1MAC3</accession>